<dbReference type="RefSeq" id="WP_025086170.1">
    <property type="nucleotide sequence ID" value="NZ_AZES01000005.1"/>
</dbReference>
<evidence type="ECO:0000313" key="3">
    <source>
        <dbReference type="Proteomes" id="UP000051908"/>
    </source>
</evidence>
<evidence type="ECO:0000256" key="1">
    <source>
        <dbReference type="SAM" id="MobiDB-lite"/>
    </source>
</evidence>
<dbReference type="EMBL" id="AZES01000005">
    <property type="protein sequence ID" value="KRL32579.1"/>
    <property type="molecule type" value="Genomic_DNA"/>
</dbReference>
<organism evidence="2 3">
    <name type="scientific">Companilactobacillus paralimentarius DSM 13238 = JCM 10415</name>
    <dbReference type="NCBI Taxonomy" id="1122151"/>
    <lineage>
        <taxon>Bacteria</taxon>
        <taxon>Bacillati</taxon>
        <taxon>Bacillota</taxon>
        <taxon>Bacilli</taxon>
        <taxon>Lactobacillales</taxon>
        <taxon>Lactobacillaceae</taxon>
        <taxon>Companilactobacillus</taxon>
    </lineage>
</organism>
<protein>
    <submittedName>
        <fullName evidence="2">Uncharacterized protein</fullName>
    </submittedName>
</protein>
<name>A0A0R1PV38_9LACO</name>
<keyword evidence="3" id="KW-1185">Reference proteome</keyword>
<reference evidence="2 3" key="1">
    <citation type="journal article" date="2015" name="Genome Announc.">
        <title>Expanding the biotechnology potential of lactobacilli through comparative genomics of 213 strains and associated genera.</title>
        <authorList>
            <person name="Sun Z."/>
            <person name="Harris H.M."/>
            <person name="McCann A."/>
            <person name="Guo C."/>
            <person name="Argimon S."/>
            <person name="Zhang W."/>
            <person name="Yang X."/>
            <person name="Jeffery I.B."/>
            <person name="Cooney J.C."/>
            <person name="Kagawa T.F."/>
            <person name="Liu W."/>
            <person name="Song Y."/>
            <person name="Salvetti E."/>
            <person name="Wrobel A."/>
            <person name="Rasinkangas P."/>
            <person name="Parkhill J."/>
            <person name="Rea M.C."/>
            <person name="O'Sullivan O."/>
            <person name="Ritari J."/>
            <person name="Douillard F.P."/>
            <person name="Paul Ross R."/>
            <person name="Yang R."/>
            <person name="Briner A.E."/>
            <person name="Felis G.E."/>
            <person name="de Vos W.M."/>
            <person name="Barrangou R."/>
            <person name="Klaenhammer T.R."/>
            <person name="Caufield P.W."/>
            <person name="Cui Y."/>
            <person name="Zhang H."/>
            <person name="O'Toole P.W."/>
        </authorList>
    </citation>
    <scope>NUCLEOTIDE SEQUENCE [LARGE SCALE GENOMIC DNA]</scope>
    <source>
        <strain evidence="2 3">DSM 13238</strain>
    </source>
</reference>
<comment type="caution">
    <text evidence="2">The sequence shown here is derived from an EMBL/GenBank/DDBJ whole genome shotgun (WGS) entry which is preliminary data.</text>
</comment>
<dbReference type="GeneID" id="96666756"/>
<accession>A0A0R1PV38</accession>
<dbReference type="AlphaFoldDB" id="A0A0R1PV38"/>
<gene>
    <name evidence="2" type="ORF">FD33_GL000010</name>
</gene>
<dbReference type="OrthoDB" id="2328965at2"/>
<evidence type="ECO:0000313" key="2">
    <source>
        <dbReference type="EMBL" id="KRL32579.1"/>
    </source>
</evidence>
<feature type="region of interest" description="Disordered" evidence="1">
    <location>
        <begin position="142"/>
        <end position="161"/>
    </location>
</feature>
<dbReference type="Proteomes" id="UP000051908">
    <property type="component" value="Unassembled WGS sequence"/>
</dbReference>
<proteinExistence type="predicted"/>
<sequence>MKIAIQLNSDRNIIGIYSSPESGAEQQSKIEGWTLVDSDPAFLITESYLWTVREQDNKLVYISDNKTSDERNQANITALTQDGLATKMTTVQLQTAVTQLTKSNLQLTLDNTTLKNDRDQLKSDSSTQQQAITQLTTELMSMKLSTEQKTTSSTDAGETGK</sequence>
<dbReference type="PATRIC" id="fig|1122151.5.peg.10"/>